<sequence>MGLTRSLDNCHTTTGSYCPQPHCQVRTISSPIKIKSLKPSTSSNFCITLWHRL</sequence>
<organism evidence="1">
    <name type="scientific">Arundo donax</name>
    <name type="common">Giant reed</name>
    <name type="synonym">Donax arundinaceus</name>
    <dbReference type="NCBI Taxonomy" id="35708"/>
    <lineage>
        <taxon>Eukaryota</taxon>
        <taxon>Viridiplantae</taxon>
        <taxon>Streptophyta</taxon>
        <taxon>Embryophyta</taxon>
        <taxon>Tracheophyta</taxon>
        <taxon>Spermatophyta</taxon>
        <taxon>Magnoliopsida</taxon>
        <taxon>Liliopsida</taxon>
        <taxon>Poales</taxon>
        <taxon>Poaceae</taxon>
        <taxon>PACMAD clade</taxon>
        <taxon>Arundinoideae</taxon>
        <taxon>Arundineae</taxon>
        <taxon>Arundo</taxon>
    </lineage>
</organism>
<name>A0A0A9BE34_ARUDO</name>
<evidence type="ECO:0000313" key="1">
    <source>
        <dbReference type="EMBL" id="JAD57552.1"/>
    </source>
</evidence>
<proteinExistence type="predicted"/>
<reference evidence="1" key="2">
    <citation type="journal article" date="2015" name="Data Brief">
        <title>Shoot transcriptome of the giant reed, Arundo donax.</title>
        <authorList>
            <person name="Barrero R.A."/>
            <person name="Guerrero F.D."/>
            <person name="Moolhuijzen P."/>
            <person name="Goolsby J.A."/>
            <person name="Tidwell J."/>
            <person name="Bellgard S.E."/>
            <person name="Bellgard M.I."/>
        </authorList>
    </citation>
    <scope>NUCLEOTIDE SEQUENCE</scope>
    <source>
        <tissue evidence="1">Shoot tissue taken approximately 20 cm above the soil surface</tissue>
    </source>
</reference>
<dbReference type="AlphaFoldDB" id="A0A0A9BE34"/>
<protein>
    <submittedName>
        <fullName evidence="1">Uncharacterized protein</fullName>
    </submittedName>
</protein>
<dbReference type="EMBL" id="GBRH01240343">
    <property type="protein sequence ID" value="JAD57552.1"/>
    <property type="molecule type" value="Transcribed_RNA"/>
</dbReference>
<reference evidence="1" key="1">
    <citation type="submission" date="2014-09" db="EMBL/GenBank/DDBJ databases">
        <authorList>
            <person name="Magalhaes I.L.F."/>
            <person name="Oliveira U."/>
            <person name="Santos F.R."/>
            <person name="Vidigal T.H.D.A."/>
            <person name="Brescovit A.D."/>
            <person name="Santos A.J."/>
        </authorList>
    </citation>
    <scope>NUCLEOTIDE SEQUENCE</scope>
    <source>
        <tissue evidence="1">Shoot tissue taken approximately 20 cm above the soil surface</tissue>
    </source>
</reference>
<accession>A0A0A9BE34</accession>